<proteinExistence type="predicted"/>
<comment type="caution">
    <text evidence="1">The sequence shown here is derived from an EMBL/GenBank/DDBJ whole genome shotgun (WGS) entry which is preliminary data.</text>
</comment>
<evidence type="ECO:0000313" key="2">
    <source>
        <dbReference type="Proteomes" id="UP001159641"/>
    </source>
</evidence>
<protein>
    <submittedName>
        <fullName evidence="1">Uncharacterized protein</fullName>
    </submittedName>
</protein>
<accession>A0AB34H881</accession>
<evidence type="ECO:0000313" key="1">
    <source>
        <dbReference type="EMBL" id="KAJ8788108.1"/>
    </source>
</evidence>
<reference evidence="1 2" key="1">
    <citation type="submission" date="2022-11" db="EMBL/GenBank/DDBJ databases">
        <title>Whole genome sequence of Eschrichtius robustus ER-17-0199.</title>
        <authorList>
            <person name="Bruniche-Olsen A."/>
            <person name="Black A.N."/>
            <person name="Fields C.J."/>
            <person name="Walden K."/>
            <person name="Dewoody J.A."/>
        </authorList>
    </citation>
    <scope>NUCLEOTIDE SEQUENCE [LARGE SCALE GENOMIC DNA]</scope>
    <source>
        <strain evidence="1">ER-17-0199</strain>
        <tissue evidence="1">Blubber</tissue>
    </source>
</reference>
<organism evidence="1 2">
    <name type="scientific">Eschrichtius robustus</name>
    <name type="common">California gray whale</name>
    <name type="synonym">Eschrichtius gibbosus</name>
    <dbReference type="NCBI Taxonomy" id="9764"/>
    <lineage>
        <taxon>Eukaryota</taxon>
        <taxon>Metazoa</taxon>
        <taxon>Chordata</taxon>
        <taxon>Craniata</taxon>
        <taxon>Vertebrata</taxon>
        <taxon>Euteleostomi</taxon>
        <taxon>Mammalia</taxon>
        <taxon>Eutheria</taxon>
        <taxon>Laurasiatheria</taxon>
        <taxon>Artiodactyla</taxon>
        <taxon>Whippomorpha</taxon>
        <taxon>Cetacea</taxon>
        <taxon>Mysticeti</taxon>
        <taxon>Eschrichtiidae</taxon>
        <taxon>Eschrichtius</taxon>
    </lineage>
</organism>
<dbReference type="EMBL" id="JAIQCJ010001647">
    <property type="protein sequence ID" value="KAJ8788108.1"/>
    <property type="molecule type" value="Genomic_DNA"/>
</dbReference>
<dbReference type="Proteomes" id="UP001159641">
    <property type="component" value="Unassembled WGS sequence"/>
</dbReference>
<name>A0AB34H881_ESCRO</name>
<gene>
    <name evidence="1" type="ORF">J1605_005407</name>
</gene>
<dbReference type="AlphaFoldDB" id="A0AB34H881"/>
<sequence length="190" mass="20893">MHPHVSIDCGVLLKGHNHLVRFLSTDGNSLEKGGGCELLAANVLESGHAGLATETYWCWDPNSNYSREDYLFYEHPLCSLIQPPFPCKDRLAKVVPLPGFQRDQGFCSELLMVILPPQKENMIEKEANTKPGDEETKRFTNSAGATPVGFKAEFTGQHGATSGFGSACVDSKEMNIQDQGSGLAWELEEY</sequence>
<keyword evidence="2" id="KW-1185">Reference proteome</keyword>